<proteinExistence type="inferred from homology"/>
<dbReference type="InterPro" id="IPR011050">
    <property type="entry name" value="Pectin_lyase_fold/virulence"/>
</dbReference>
<dbReference type="RefSeq" id="XP_021755844.1">
    <property type="nucleotide sequence ID" value="XM_021900152.1"/>
</dbReference>
<dbReference type="NCBIfam" id="TIGR01614">
    <property type="entry name" value="PME_inhib"/>
    <property type="match status" value="1"/>
</dbReference>
<dbReference type="SMART" id="SM00856">
    <property type="entry name" value="PMEI"/>
    <property type="match status" value="1"/>
</dbReference>
<reference evidence="10" key="2">
    <citation type="submission" date="2021-03" db="UniProtKB">
        <authorList>
            <consortium name="EnsemblPlants"/>
        </authorList>
    </citation>
    <scope>IDENTIFICATION</scope>
</reference>
<evidence type="ECO:0000256" key="2">
    <source>
        <dbReference type="ARBA" id="ARBA00006027"/>
    </source>
</evidence>
<dbReference type="GeneID" id="110721028"/>
<dbReference type="Pfam" id="PF04043">
    <property type="entry name" value="PMEI"/>
    <property type="match status" value="1"/>
</dbReference>
<feature type="active site" evidence="6">
    <location>
        <position position="397"/>
    </location>
</feature>
<dbReference type="EC" id="3.1.1.11" evidence="7"/>
<evidence type="ECO:0000259" key="9">
    <source>
        <dbReference type="SMART" id="SM00856"/>
    </source>
</evidence>
<dbReference type="EnsemblPlants" id="AUR62020536-RA">
    <property type="protein sequence ID" value="AUR62020536-RA:cds"/>
    <property type="gene ID" value="AUR62020536"/>
</dbReference>
<dbReference type="SUPFAM" id="SSF51126">
    <property type="entry name" value="Pectin lyase-like"/>
    <property type="match status" value="1"/>
</dbReference>
<feature type="domain" description="Pectinesterase inhibitor" evidence="9">
    <location>
        <begin position="44"/>
        <end position="196"/>
    </location>
</feature>
<dbReference type="Pfam" id="PF01095">
    <property type="entry name" value="Pectinesterase"/>
    <property type="match status" value="1"/>
</dbReference>
<comment type="similarity">
    <text evidence="2">In the N-terminal section; belongs to the PMEI family.</text>
</comment>
<keyword evidence="8" id="KW-1133">Transmembrane helix</keyword>
<dbReference type="KEGG" id="cqi:110721028"/>
<dbReference type="InterPro" id="IPR035513">
    <property type="entry name" value="Invertase/methylesterase_inhib"/>
</dbReference>
<evidence type="ECO:0000256" key="1">
    <source>
        <dbReference type="ARBA" id="ARBA00005184"/>
    </source>
</evidence>
<dbReference type="Gene3D" id="2.160.20.10">
    <property type="entry name" value="Single-stranded right-handed beta-helix, Pectin lyase-like"/>
    <property type="match status" value="1"/>
</dbReference>
<keyword evidence="4 7" id="KW-0378">Hydrolase</keyword>
<accession>A0A803LYI5</accession>
<name>A0A803LYI5_CHEQI</name>
<keyword evidence="11" id="KW-1185">Reference proteome</keyword>
<dbReference type="AlphaFoldDB" id="A0A803LYI5"/>
<dbReference type="InterPro" id="IPR033131">
    <property type="entry name" value="Pectinesterase_Asp_AS"/>
</dbReference>
<keyword evidence="5 7" id="KW-0063">Aspartyl esterase</keyword>
<dbReference type="PROSITE" id="PS00503">
    <property type="entry name" value="PECTINESTERASE_2"/>
    <property type="match status" value="1"/>
</dbReference>
<keyword evidence="8" id="KW-0472">Membrane</keyword>
<reference evidence="10" key="1">
    <citation type="journal article" date="2017" name="Nature">
        <title>The genome of Chenopodium quinoa.</title>
        <authorList>
            <person name="Jarvis D.E."/>
            <person name="Ho Y.S."/>
            <person name="Lightfoot D.J."/>
            <person name="Schmoeckel S.M."/>
            <person name="Li B."/>
            <person name="Borm T.J.A."/>
            <person name="Ohyanagi H."/>
            <person name="Mineta K."/>
            <person name="Michell C.T."/>
            <person name="Saber N."/>
            <person name="Kharbatia N.M."/>
            <person name="Rupper R.R."/>
            <person name="Sharp A.R."/>
            <person name="Dally N."/>
            <person name="Boughton B.A."/>
            <person name="Woo Y.H."/>
            <person name="Gao G."/>
            <person name="Schijlen E.G.W.M."/>
            <person name="Guo X."/>
            <person name="Momin A.A."/>
            <person name="Negrao S."/>
            <person name="Al-Babili S."/>
            <person name="Gehring C."/>
            <person name="Roessner U."/>
            <person name="Jung C."/>
            <person name="Murphy K."/>
            <person name="Arold S.T."/>
            <person name="Gojobori T."/>
            <person name="van der Linden C.G."/>
            <person name="van Loo E.N."/>
            <person name="Jellen E.N."/>
            <person name="Maughan P.J."/>
            <person name="Tester M."/>
        </authorList>
    </citation>
    <scope>NUCLEOTIDE SEQUENCE [LARGE SCALE GENOMIC DNA]</scope>
    <source>
        <strain evidence="10">cv. PI 614886</strain>
    </source>
</reference>
<dbReference type="InterPro" id="IPR000070">
    <property type="entry name" value="Pectinesterase_cat"/>
</dbReference>
<dbReference type="FunFam" id="2.160.20.10:FF:000001">
    <property type="entry name" value="Pectinesterase"/>
    <property type="match status" value="1"/>
</dbReference>
<evidence type="ECO:0000256" key="5">
    <source>
        <dbReference type="ARBA" id="ARBA00023085"/>
    </source>
</evidence>
<comment type="catalytic activity">
    <reaction evidence="7">
        <text>[(1-&gt;4)-alpha-D-galacturonosyl methyl ester](n) + n H2O = [(1-&gt;4)-alpha-D-galacturonosyl](n) + n methanol + n H(+)</text>
        <dbReference type="Rhea" id="RHEA:22380"/>
        <dbReference type="Rhea" id="RHEA-COMP:14570"/>
        <dbReference type="Rhea" id="RHEA-COMP:14573"/>
        <dbReference type="ChEBI" id="CHEBI:15377"/>
        <dbReference type="ChEBI" id="CHEBI:15378"/>
        <dbReference type="ChEBI" id="CHEBI:17790"/>
        <dbReference type="ChEBI" id="CHEBI:140522"/>
        <dbReference type="ChEBI" id="CHEBI:140523"/>
        <dbReference type="EC" id="3.1.1.11"/>
    </reaction>
</comment>
<evidence type="ECO:0000313" key="11">
    <source>
        <dbReference type="Proteomes" id="UP000596660"/>
    </source>
</evidence>
<dbReference type="UniPathway" id="UPA00545">
    <property type="reaction ID" value="UER00823"/>
</dbReference>
<comment type="similarity">
    <text evidence="3">In the C-terminal section; belongs to the pectinesterase family.</text>
</comment>
<dbReference type="Proteomes" id="UP000596660">
    <property type="component" value="Unplaced"/>
</dbReference>
<dbReference type="InterPro" id="IPR006501">
    <property type="entry name" value="Pectinesterase_inhib_dom"/>
</dbReference>
<gene>
    <name evidence="10" type="primary">LOC110721028</name>
</gene>
<dbReference type="SMR" id="A0A803LYI5"/>
<evidence type="ECO:0000256" key="3">
    <source>
        <dbReference type="ARBA" id="ARBA00007786"/>
    </source>
</evidence>
<dbReference type="Gramene" id="AUR62020536-RA">
    <property type="protein sequence ID" value="AUR62020536-RA:cds"/>
    <property type="gene ID" value="AUR62020536"/>
</dbReference>
<dbReference type="GO" id="GO:0045490">
    <property type="term" value="P:pectin catabolic process"/>
    <property type="evidence" value="ECO:0007669"/>
    <property type="project" value="UniProtKB-UniRule"/>
</dbReference>
<evidence type="ECO:0000256" key="7">
    <source>
        <dbReference type="RuleBase" id="RU000589"/>
    </source>
</evidence>
<evidence type="ECO:0000256" key="6">
    <source>
        <dbReference type="PROSITE-ProRule" id="PRU10040"/>
    </source>
</evidence>
<sequence>MGTSNHYQSLINHPKTTQKTSHIKLFMFLSITLISLYLCFVTISFTNNHSSICDNSHDHDYCLELIVEAASNKSSQWTLSSTRTDVLVDVLLAHVSHINKAIGTTRGINVVTGGQVVQDCLELMDLSHDRVTNSIEVLVNSNKLRKINTNDVNTWLSAVLTNYVTCLDQLQDYSHLLELKSMIEELISSSRIILAIQANVLGDATHASNFYGGNEILLGSDTRRVYPSWVRRSDSKLLSVSGSEIKANVVVSKDGSGNFTTVSEAVASAPDKGKKRYVIYVKEGVYEEIVEVGKKKKNVMIVGDGMNLTVISGSLNVVDGNTTFRSATLAAVGDGFILQDICIRNTAGPEKHQAVALRVGADQSVINRCKIEAYQDTLYAHSLRQFYTYSSISGTVDFIFGNAAVVLQNCELVARLPMASQKNMVTAQGRTDPFQNTGTSIQYCDIVACSELAPVKAKFPTFLGRPWKNFSRTIVMQSNISDHIDPRGWFEWDGDFALDTLYYAEYMNYGLGADTSKRVNWTGYNVITDPKEARNFTVGVFIQGQEWLEEAGVTYVEGL</sequence>
<dbReference type="GO" id="GO:0030599">
    <property type="term" value="F:pectinesterase activity"/>
    <property type="evidence" value="ECO:0007669"/>
    <property type="project" value="UniProtKB-UniRule"/>
</dbReference>
<dbReference type="PANTHER" id="PTHR31707">
    <property type="entry name" value="PECTINESTERASE"/>
    <property type="match status" value="1"/>
</dbReference>
<dbReference type="GO" id="GO:0004857">
    <property type="term" value="F:enzyme inhibitor activity"/>
    <property type="evidence" value="ECO:0007669"/>
    <property type="project" value="InterPro"/>
</dbReference>
<protein>
    <recommendedName>
        <fullName evidence="7">Pectinesterase</fullName>
        <ecNumber evidence="7">3.1.1.11</ecNumber>
    </recommendedName>
</protein>
<keyword evidence="8" id="KW-0812">Transmembrane</keyword>
<evidence type="ECO:0000313" key="10">
    <source>
        <dbReference type="EnsemblPlants" id="AUR62020536-RA:cds"/>
    </source>
</evidence>
<dbReference type="Gene3D" id="1.20.140.40">
    <property type="entry name" value="Invertase/pectin methylesterase inhibitor family protein"/>
    <property type="match status" value="1"/>
</dbReference>
<dbReference type="InterPro" id="IPR012334">
    <property type="entry name" value="Pectin_lyas_fold"/>
</dbReference>
<evidence type="ECO:0000256" key="4">
    <source>
        <dbReference type="ARBA" id="ARBA00022801"/>
    </source>
</evidence>
<organism evidence="10 11">
    <name type="scientific">Chenopodium quinoa</name>
    <name type="common">Quinoa</name>
    <dbReference type="NCBI Taxonomy" id="63459"/>
    <lineage>
        <taxon>Eukaryota</taxon>
        <taxon>Viridiplantae</taxon>
        <taxon>Streptophyta</taxon>
        <taxon>Embryophyta</taxon>
        <taxon>Tracheophyta</taxon>
        <taxon>Spermatophyta</taxon>
        <taxon>Magnoliopsida</taxon>
        <taxon>eudicotyledons</taxon>
        <taxon>Gunneridae</taxon>
        <taxon>Pentapetalae</taxon>
        <taxon>Caryophyllales</taxon>
        <taxon>Chenopodiaceae</taxon>
        <taxon>Chenopodioideae</taxon>
        <taxon>Atripliceae</taxon>
        <taxon>Chenopodium</taxon>
    </lineage>
</organism>
<dbReference type="GO" id="GO:0042545">
    <property type="term" value="P:cell wall modification"/>
    <property type="evidence" value="ECO:0007669"/>
    <property type="project" value="UniProtKB-UniRule"/>
</dbReference>
<feature type="transmembrane region" description="Helical" evidence="8">
    <location>
        <begin position="25"/>
        <end position="45"/>
    </location>
</feature>
<comment type="pathway">
    <text evidence="1 7">Glycan metabolism; pectin degradation; 2-dehydro-3-deoxy-D-gluconate from pectin: step 1/5.</text>
</comment>
<dbReference type="SUPFAM" id="SSF101148">
    <property type="entry name" value="Plant invertase/pectin methylesterase inhibitor"/>
    <property type="match status" value="1"/>
</dbReference>
<evidence type="ECO:0000256" key="8">
    <source>
        <dbReference type="SAM" id="Phobius"/>
    </source>
</evidence>
<dbReference type="OMA" id="AMHWRAS"/>
<dbReference type="OrthoDB" id="2019149at2759"/>